<dbReference type="InterPro" id="IPR050426">
    <property type="entry name" value="Glycosyltransferase_28"/>
</dbReference>
<keyword evidence="4" id="KW-1185">Reference proteome</keyword>
<dbReference type="GO" id="GO:0017000">
    <property type="term" value="P:antibiotic biosynthetic process"/>
    <property type="evidence" value="ECO:0007669"/>
    <property type="project" value="UniProtKB-ARBA"/>
</dbReference>
<dbReference type="PANTHER" id="PTHR48050:SF13">
    <property type="entry name" value="STEROL 3-BETA-GLUCOSYLTRANSFERASE UGT80A2"/>
    <property type="match status" value="1"/>
</dbReference>
<dbReference type="SUPFAM" id="SSF53756">
    <property type="entry name" value="UDP-Glycosyltransferase/glycogen phosphorylase"/>
    <property type="match status" value="1"/>
</dbReference>
<dbReference type="RefSeq" id="WP_211040424.1">
    <property type="nucleotide sequence ID" value="NZ_JAELVF020000004.1"/>
</dbReference>
<reference evidence="3" key="1">
    <citation type="submission" date="2021-06" db="EMBL/GenBank/DDBJ databases">
        <title>Sequencing of actinobacteria type strains.</title>
        <authorList>
            <person name="Nguyen G.-S."/>
            <person name="Wentzel A."/>
        </authorList>
    </citation>
    <scope>NUCLEOTIDE SEQUENCE</scope>
    <source>
        <strain evidence="3">P38-E01</strain>
    </source>
</reference>
<evidence type="ECO:0000259" key="2">
    <source>
        <dbReference type="Pfam" id="PF06722"/>
    </source>
</evidence>
<dbReference type="FunFam" id="3.40.50.2000:FF:000072">
    <property type="entry name" value="Glycosyl transferase"/>
    <property type="match status" value="1"/>
</dbReference>
<protein>
    <submittedName>
        <fullName evidence="3">Glycosyltransferase</fullName>
    </submittedName>
</protein>
<accession>A0A949JTA2</accession>
<dbReference type="InterPro" id="IPR010610">
    <property type="entry name" value="EryCIII-like_C"/>
</dbReference>
<evidence type="ECO:0000313" key="4">
    <source>
        <dbReference type="Proteomes" id="UP000694501"/>
    </source>
</evidence>
<dbReference type="AlphaFoldDB" id="A0A949JTA2"/>
<proteinExistence type="predicted"/>
<comment type="caution">
    <text evidence="3">The sequence shown here is derived from an EMBL/GenBank/DDBJ whole genome shotgun (WGS) entry which is preliminary data.</text>
</comment>
<keyword evidence="1" id="KW-0808">Transferase</keyword>
<dbReference type="Gene3D" id="3.40.50.2000">
    <property type="entry name" value="Glycogen Phosphorylase B"/>
    <property type="match status" value="2"/>
</dbReference>
<dbReference type="CDD" id="cd03784">
    <property type="entry name" value="GT1_Gtf-like"/>
    <property type="match status" value="1"/>
</dbReference>
<dbReference type="PANTHER" id="PTHR48050">
    <property type="entry name" value="STEROL 3-BETA-GLUCOSYLTRANSFERASE"/>
    <property type="match status" value="1"/>
</dbReference>
<dbReference type="InterPro" id="IPR002213">
    <property type="entry name" value="UDP_glucos_trans"/>
</dbReference>
<evidence type="ECO:0000313" key="3">
    <source>
        <dbReference type="EMBL" id="MBU7600841.1"/>
    </source>
</evidence>
<dbReference type="GO" id="GO:0016758">
    <property type="term" value="F:hexosyltransferase activity"/>
    <property type="evidence" value="ECO:0007669"/>
    <property type="project" value="UniProtKB-ARBA"/>
</dbReference>
<dbReference type="EMBL" id="JAELVF020000004">
    <property type="protein sequence ID" value="MBU7600841.1"/>
    <property type="molecule type" value="Genomic_DNA"/>
</dbReference>
<evidence type="ECO:0000256" key="1">
    <source>
        <dbReference type="ARBA" id="ARBA00022679"/>
    </source>
</evidence>
<name>A0A949JTA2_9ACTN</name>
<organism evidence="3 4">
    <name type="scientific">Streptomyces tardus</name>
    <dbReference type="NCBI Taxonomy" id="2780544"/>
    <lineage>
        <taxon>Bacteria</taxon>
        <taxon>Bacillati</taxon>
        <taxon>Actinomycetota</taxon>
        <taxon>Actinomycetes</taxon>
        <taxon>Kitasatosporales</taxon>
        <taxon>Streptomycetaceae</taxon>
        <taxon>Streptomyces</taxon>
    </lineage>
</organism>
<sequence>MLIATTPAQGHVVSMLEVAHELTRRGHEVRWYTGRAFRRQVEQTGAGFEPMSEELDFGGRSREEAFPSHAGLSGLKNFKIGVRDIFYRTAPAQMEELLAILERFPADCILGDDMCYGAAFASERSGLPLGWLANSIYILGSRDTAPIGRGVPPSSTPLGRLRNALMTFVSDRIAMRDMRREADLTRDSVGLPRLGTSAMENIARPPALYLVGTVPSFEYPRSDLHPGTHFVGGLIGLPPEEFEPPAWWGELEEDRPVVLITQGTTANDVEWLLASAVRALADQDALVVVTTGTDLDVDKLSPLPDNVRLERFVPYHHLLPHVDVLLTNGGYNGVNAALAHGVPLVVTPSSEEKPDVAARAQWAGVGVVVKKAAVSEESLNKAVRTVLTDESYRRRAQELAQEFRNSDAPRRAADLIESMADSQGQIPTGGVTH</sequence>
<feature type="domain" description="Erythromycin biosynthesis protein CIII-like C-terminal" evidence="2">
    <location>
        <begin position="278"/>
        <end position="416"/>
    </location>
</feature>
<dbReference type="Pfam" id="PF06722">
    <property type="entry name" value="EryCIII-like_C"/>
    <property type="match status" value="1"/>
</dbReference>
<dbReference type="GO" id="GO:0008194">
    <property type="term" value="F:UDP-glycosyltransferase activity"/>
    <property type="evidence" value="ECO:0007669"/>
    <property type="project" value="InterPro"/>
</dbReference>
<dbReference type="Proteomes" id="UP000694501">
    <property type="component" value="Unassembled WGS sequence"/>
</dbReference>
<gene>
    <name evidence="3" type="ORF">JGS22_025275</name>
</gene>